<proteinExistence type="predicted"/>
<organism evidence="1">
    <name type="scientific">hydrothermal vent metagenome</name>
    <dbReference type="NCBI Taxonomy" id="652676"/>
    <lineage>
        <taxon>unclassified sequences</taxon>
        <taxon>metagenomes</taxon>
        <taxon>ecological metagenomes</taxon>
    </lineage>
</organism>
<name>A0A3B0TY77_9ZZZZ</name>
<sequence>MMKRFFYTFSLSTAILLVGSCSVENESNFSFVPLQIVSAELPESFDLDHTYRISVTYMKPDGCTSFAGFDIVDKEITTRNVVIIGTARTDQTNCTQAIVEETRTFDFIVLYDQTYVFRFWKGENTNGEQEYFEVEVLVN</sequence>
<evidence type="ECO:0000313" key="1">
    <source>
        <dbReference type="EMBL" id="VAW12056.1"/>
    </source>
</evidence>
<protein>
    <recommendedName>
        <fullName evidence="2">Lipoprotein</fullName>
    </recommendedName>
</protein>
<evidence type="ECO:0008006" key="2">
    <source>
        <dbReference type="Google" id="ProtNLM"/>
    </source>
</evidence>
<gene>
    <name evidence="1" type="ORF">MNBD_BACTEROID03-1552</name>
</gene>
<dbReference type="PROSITE" id="PS51257">
    <property type="entry name" value="PROKAR_LIPOPROTEIN"/>
    <property type="match status" value="1"/>
</dbReference>
<dbReference type="AlphaFoldDB" id="A0A3B0TY77"/>
<accession>A0A3B0TY77</accession>
<dbReference type="EMBL" id="UOEL01000078">
    <property type="protein sequence ID" value="VAW12056.1"/>
    <property type="molecule type" value="Genomic_DNA"/>
</dbReference>
<reference evidence="1" key="1">
    <citation type="submission" date="2018-06" db="EMBL/GenBank/DDBJ databases">
        <authorList>
            <person name="Zhirakovskaya E."/>
        </authorList>
    </citation>
    <scope>NUCLEOTIDE SEQUENCE</scope>
</reference>